<feature type="transmembrane region" description="Helical" evidence="1">
    <location>
        <begin position="36"/>
        <end position="54"/>
    </location>
</feature>
<dbReference type="EMBL" id="LBWK01000001">
    <property type="protein sequence ID" value="KKR06252.1"/>
    <property type="molecule type" value="Genomic_DNA"/>
</dbReference>
<feature type="transmembrane region" description="Helical" evidence="1">
    <location>
        <begin position="12"/>
        <end position="30"/>
    </location>
</feature>
<protein>
    <submittedName>
        <fullName evidence="2">Uncharacterized protein</fullName>
    </submittedName>
</protein>
<keyword evidence="1" id="KW-1133">Transmembrane helix</keyword>
<organism evidence="2 3">
    <name type="scientific">candidate division WS6 bacterium GW2011_GWF2_39_15</name>
    <dbReference type="NCBI Taxonomy" id="1619100"/>
    <lineage>
        <taxon>Bacteria</taxon>
        <taxon>Candidatus Dojkabacteria</taxon>
    </lineage>
</organism>
<sequence length="85" mass="10224">MFGQMFLEWQFYLFIFCYATCYAIISQILFGELYPLGLVHWILVYLLYASIWQLDKKFTWKKVLKTIFWSTIGNIVITIGFMTLM</sequence>
<accession>A0A0G0QXA9</accession>
<gene>
    <name evidence="2" type="ORF">UT34_C0001G0292</name>
</gene>
<proteinExistence type="predicted"/>
<reference evidence="2 3" key="1">
    <citation type="journal article" date="2015" name="Nature">
        <title>rRNA introns, odd ribosomes, and small enigmatic genomes across a large radiation of phyla.</title>
        <authorList>
            <person name="Brown C.T."/>
            <person name="Hug L.A."/>
            <person name="Thomas B.C."/>
            <person name="Sharon I."/>
            <person name="Castelle C.J."/>
            <person name="Singh A."/>
            <person name="Wilkins M.J."/>
            <person name="Williams K.H."/>
            <person name="Banfield J.F."/>
        </authorList>
    </citation>
    <scope>NUCLEOTIDE SEQUENCE [LARGE SCALE GENOMIC DNA]</scope>
</reference>
<evidence type="ECO:0000313" key="3">
    <source>
        <dbReference type="Proteomes" id="UP000034799"/>
    </source>
</evidence>
<evidence type="ECO:0000313" key="2">
    <source>
        <dbReference type="EMBL" id="KKR06252.1"/>
    </source>
</evidence>
<comment type="caution">
    <text evidence="2">The sequence shown here is derived from an EMBL/GenBank/DDBJ whole genome shotgun (WGS) entry which is preliminary data.</text>
</comment>
<keyword evidence="1" id="KW-0812">Transmembrane</keyword>
<name>A0A0G0QXA9_9BACT</name>
<evidence type="ECO:0000256" key="1">
    <source>
        <dbReference type="SAM" id="Phobius"/>
    </source>
</evidence>
<keyword evidence="1" id="KW-0472">Membrane</keyword>
<dbReference type="Proteomes" id="UP000034799">
    <property type="component" value="Unassembled WGS sequence"/>
</dbReference>
<dbReference type="STRING" id="1619100.UT34_C0001G0292"/>
<dbReference type="AlphaFoldDB" id="A0A0G0QXA9"/>
<feature type="transmembrane region" description="Helical" evidence="1">
    <location>
        <begin position="66"/>
        <end position="84"/>
    </location>
</feature>